<organism evidence="4 5">
    <name type="scientific">Paenibacillus thalictri</name>
    <dbReference type="NCBI Taxonomy" id="2527873"/>
    <lineage>
        <taxon>Bacteria</taxon>
        <taxon>Bacillati</taxon>
        <taxon>Bacillota</taxon>
        <taxon>Bacilli</taxon>
        <taxon>Bacillales</taxon>
        <taxon>Paenibacillaceae</taxon>
        <taxon>Paenibacillus</taxon>
    </lineage>
</organism>
<evidence type="ECO:0000256" key="3">
    <source>
        <dbReference type="ARBA" id="ARBA00022629"/>
    </source>
</evidence>
<dbReference type="SUPFAM" id="SSF46785">
    <property type="entry name" value="Winged helix' DNA-binding domain"/>
    <property type="match status" value="1"/>
</dbReference>
<keyword evidence="3" id="KW-0859">Xylose metabolism</keyword>
<keyword evidence="5" id="KW-1185">Reference proteome</keyword>
<dbReference type="PROSITE" id="PS01125">
    <property type="entry name" value="ROK"/>
    <property type="match status" value="1"/>
</dbReference>
<comment type="similarity">
    <text evidence="2">Belongs to the ROK (NagC/XylR) family.</text>
</comment>
<keyword evidence="3" id="KW-0119">Carbohydrate metabolism</keyword>
<dbReference type="InterPro" id="IPR036390">
    <property type="entry name" value="WH_DNA-bd_sf"/>
</dbReference>
<sequence length="396" mass="42229">MELLTANHGLMRDINKLTVLTLIRQNGPISKAQIAQITGLNKTTITSCVEQLKQDLLIREIGFASTSQGRPPLMLQFNGKEGLVVGAALGVNFSDVIVANLEGDILCQNRIPLRAQSAELFIQDIGDAIAASMDSVAMPALGVVGIGIGCPGIVNTATGDIVRSNRYPLLPHVPLRRALEERFQRSVTVEENGNAALAGAYYFGKMSASSTSMYVHVGLGIGSGIMLQGSLYRGGLGFAPKLGHTLFAAGGKACGCGLSGCFEMYASEHSLAEHYWERDMRHEDSGDIWRLAGEIIELAVQGEAKALRSVLHIGEMLGMGIASSINLLNPDHIILGCRLNRVDSFMAVVEQSIARHVLPLRMEGLTLMPAPFGEHSVSLGAASLAIEHMFSGIKVG</sequence>
<dbReference type="InterPro" id="IPR000600">
    <property type="entry name" value="ROK"/>
</dbReference>
<dbReference type="GO" id="GO:0042732">
    <property type="term" value="P:D-xylose metabolic process"/>
    <property type="evidence" value="ECO:0007669"/>
    <property type="project" value="UniProtKB-KW"/>
</dbReference>
<comment type="caution">
    <text evidence="4">The sequence shown here is derived from an EMBL/GenBank/DDBJ whole genome shotgun (WGS) entry which is preliminary data.</text>
</comment>
<dbReference type="PANTHER" id="PTHR18964:SF149">
    <property type="entry name" value="BIFUNCTIONAL UDP-N-ACETYLGLUCOSAMINE 2-EPIMERASE_N-ACETYLMANNOSAMINE KINASE"/>
    <property type="match status" value="1"/>
</dbReference>
<evidence type="ECO:0000256" key="1">
    <source>
        <dbReference type="ARBA" id="ARBA00002486"/>
    </source>
</evidence>
<name>A0A4V2J303_9BACL</name>
<proteinExistence type="inferred from homology"/>
<accession>A0A4V2J303</accession>
<dbReference type="Pfam" id="PF13412">
    <property type="entry name" value="HTH_24"/>
    <property type="match status" value="1"/>
</dbReference>
<dbReference type="PANTHER" id="PTHR18964">
    <property type="entry name" value="ROK (REPRESSOR, ORF, KINASE) FAMILY"/>
    <property type="match status" value="1"/>
</dbReference>
<dbReference type="EMBL" id="SIRE01000045">
    <property type="protein sequence ID" value="TBL68478.1"/>
    <property type="molecule type" value="Genomic_DNA"/>
</dbReference>
<comment type="function">
    <text evidence="1">Transcriptional repressor of xylose-utilizing enzymes.</text>
</comment>
<dbReference type="Gene3D" id="1.10.10.10">
    <property type="entry name" value="Winged helix-like DNA-binding domain superfamily/Winged helix DNA-binding domain"/>
    <property type="match status" value="1"/>
</dbReference>
<evidence type="ECO:0000313" key="4">
    <source>
        <dbReference type="EMBL" id="TBL68478.1"/>
    </source>
</evidence>
<dbReference type="AlphaFoldDB" id="A0A4V2J303"/>
<reference evidence="4 5" key="1">
    <citation type="submission" date="2019-02" db="EMBL/GenBank/DDBJ databases">
        <title>Paenibacillus sp. nov., isolated from surface-sterilized tissue of Thalictrum simplex L.</title>
        <authorList>
            <person name="Tuo L."/>
        </authorList>
    </citation>
    <scope>NUCLEOTIDE SEQUENCE [LARGE SCALE GENOMIC DNA]</scope>
    <source>
        <strain evidence="4 5">N2SHLJ1</strain>
    </source>
</reference>
<evidence type="ECO:0000313" key="5">
    <source>
        <dbReference type="Proteomes" id="UP000293142"/>
    </source>
</evidence>
<dbReference type="RefSeq" id="WP_131018831.1">
    <property type="nucleotide sequence ID" value="NZ_SIRE01000045.1"/>
</dbReference>
<dbReference type="OrthoDB" id="9796533at2"/>
<dbReference type="Pfam" id="PF00480">
    <property type="entry name" value="ROK"/>
    <property type="match status" value="1"/>
</dbReference>
<dbReference type="SUPFAM" id="SSF53067">
    <property type="entry name" value="Actin-like ATPase domain"/>
    <property type="match status" value="1"/>
</dbReference>
<dbReference type="InterPro" id="IPR036388">
    <property type="entry name" value="WH-like_DNA-bd_sf"/>
</dbReference>
<dbReference type="InterPro" id="IPR049874">
    <property type="entry name" value="ROK_cs"/>
</dbReference>
<dbReference type="Gene3D" id="3.30.420.40">
    <property type="match status" value="2"/>
</dbReference>
<dbReference type="InterPro" id="IPR043129">
    <property type="entry name" value="ATPase_NBD"/>
</dbReference>
<dbReference type="Proteomes" id="UP000293142">
    <property type="component" value="Unassembled WGS sequence"/>
</dbReference>
<protein>
    <submittedName>
        <fullName evidence="4">ROK family transcriptional regulator</fullName>
    </submittedName>
</protein>
<evidence type="ECO:0000256" key="2">
    <source>
        <dbReference type="ARBA" id="ARBA00006479"/>
    </source>
</evidence>
<gene>
    <name evidence="4" type="ORF">EYB31_37915</name>
</gene>